<dbReference type="EMBL" id="BAAAZH010000013">
    <property type="protein sequence ID" value="GAA4118570.1"/>
    <property type="molecule type" value="Genomic_DNA"/>
</dbReference>
<sequence>MVVLRPGTCGIRIRWWSGGRILGDRRSFDVATDLRVPVGPVAIEISDLRRDDDPDRLATARGSVTTRAGWRSELTVHLQPGAIVSGRVRRGDLAPARFAEVAALLPDGRTVTTRTDGRGEYLLSGLPGGLVRVGAQRRGLTSIQQPVHAVAGRACWAELDLVLPVVPAPVLAPATLGGAVRGRVVDQDGEVLPLAVVEVRDARGTVLTRGRADRRGEFLVGGHLPAGSGLTVAVHSGPDRIVVDRREVRGVGARPGHVTDLGQVVVTRSPRPAAPHRHPRTPARGMRLPSIRV</sequence>
<dbReference type="Proteomes" id="UP001501495">
    <property type="component" value="Unassembled WGS sequence"/>
</dbReference>
<keyword evidence="3" id="KW-1185">Reference proteome</keyword>
<dbReference type="SUPFAM" id="SSF49452">
    <property type="entry name" value="Starch-binding domain-like"/>
    <property type="match status" value="1"/>
</dbReference>
<evidence type="ECO:0000313" key="3">
    <source>
        <dbReference type="Proteomes" id="UP001501495"/>
    </source>
</evidence>
<feature type="region of interest" description="Disordered" evidence="1">
    <location>
        <begin position="269"/>
        <end position="293"/>
    </location>
</feature>
<reference evidence="3" key="1">
    <citation type="journal article" date="2019" name="Int. J. Syst. Evol. Microbiol.">
        <title>The Global Catalogue of Microorganisms (GCM) 10K type strain sequencing project: providing services to taxonomists for standard genome sequencing and annotation.</title>
        <authorList>
            <consortium name="The Broad Institute Genomics Platform"/>
            <consortium name="The Broad Institute Genome Sequencing Center for Infectious Disease"/>
            <person name="Wu L."/>
            <person name="Ma J."/>
        </authorList>
    </citation>
    <scope>NUCLEOTIDE SEQUENCE [LARGE SCALE GENOMIC DNA]</scope>
    <source>
        <strain evidence="3">JCM 16703</strain>
    </source>
</reference>
<comment type="caution">
    <text evidence="2">The sequence shown here is derived from an EMBL/GenBank/DDBJ whole genome shotgun (WGS) entry which is preliminary data.</text>
</comment>
<proteinExistence type="predicted"/>
<dbReference type="Pfam" id="PF13620">
    <property type="entry name" value="CarboxypepD_reg"/>
    <property type="match status" value="1"/>
</dbReference>
<protein>
    <recommendedName>
        <fullName evidence="4">Carboxypeptidase regulatory-like domain-containing protein</fullName>
    </recommendedName>
</protein>
<accession>A0ABP7XJH7</accession>
<dbReference type="InterPro" id="IPR013784">
    <property type="entry name" value="Carb-bd-like_fold"/>
</dbReference>
<name>A0ABP7XJH7_9ACTN</name>
<evidence type="ECO:0000256" key="1">
    <source>
        <dbReference type="SAM" id="MobiDB-lite"/>
    </source>
</evidence>
<evidence type="ECO:0008006" key="4">
    <source>
        <dbReference type="Google" id="ProtNLM"/>
    </source>
</evidence>
<evidence type="ECO:0000313" key="2">
    <source>
        <dbReference type="EMBL" id="GAA4118570.1"/>
    </source>
</evidence>
<organism evidence="2 3">
    <name type="scientific">Nocardioides fonticola</name>
    <dbReference type="NCBI Taxonomy" id="450363"/>
    <lineage>
        <taxon>Bacteria</taxon>
        <taxon>Bacillati</taxon>
        <taxon>Actinomycetota</taxon>
        <taxon>Actinomycetes</taxon>
        <taxon>Propionibacteriales</taxon>
        <taxon>Nocardioidaceae</taxon>
        <taxon>Nocardioides</taxon>
    </lineage>
</organism>
<gene>
    <name evidence="2" type="ORF">GCM10022215_20260</name>
</gene>